<name>A0A9N9K1F8_9GLOM</name>
<evidence type="ECO:0000313" key="2">
    <source>
        <dbReference type="Proteomes" id="UP000789405"/>
    </source>
</evidence>
<organism evidence="1 2">
    <name type="scientific">Dentiscutata erythropus</name>
    <dbReference type="NCBI Taxonomy" id="1348616"/>
    <lineage>
        <taxon>Eukaryota</taxon>
        <taxon>Fungi</taxon>
        <taxon>Fungi incertae sedis</taxon>
        <taxon>Mucoromycota</taxon>
        <taxon>Glomeromycotina</taxon>
        <taxon>Glomeromycetes</taxon>
        <taxon>Diversisporales</taxon>
        <taxon>Gigasporaceae</taxon>
        <taxon>Dentiscutata</taxon>
    </lineage>
</organism>
<accession>A0A9N9K1F8</accession>
<feature type="non-terminal residue" evidence="1">
    <location>
        <position position="107"/>
    </location>
</feature>
<gene>
    <name evidence="1" type="ORF">DERYTH_LOCUS24582</name>
</gene>
<feature type="non-terminal residue" evidence="1">
    <location>
        <position position="1"/>
    </location>
</feature>
<dbReference type="Proteomes" id="UP000789405">
    <property type="component" value="Unassembled WGS sequence"/>
</dbReference>
<dbReference type="AlphaFoldDB" id="A0A9N9K1F8"/>
<evidence type="ECO:0000313" key="1">
    <source>
        <dbReference type="EMBL" id="CAG8806992.1"/>
    </source>
</evidence>
<reference evidence="1" key="1">
    <citation type="submission" date="2021-06" db="EMBL/GenBank/DDBJ databases">
        <authorList>
            <person name="Kallberg Y."/>
            <person name="Tangrot J."/>
            <person name="Rosling A."/>
        </authorList>
    </citation>
    <scope>NUCLEOTIDE SEQUENCE</scope>
    <source>
        <strain evidence="1">MA453B</strain>
    </source>
</reference>
<dbReference type="EMBL" id="CAJVPY010041949">
    <property type="protein sequence ID" value="CAG8806992.1"/>
    <property type="molecule type" value="Genomic_DNA"/>
</dbReference>
<comment type="caution">
    <text evidence="1">The sequence shown here is derived from an EMBL/GenBank/DDBJ whole genome shotgun (WGS) entry which is preliminary data.</text>
</comment>
<sequence length="107" mass="10678">VASILNTDAVEEVGDADEVGDVAAIDNDKMGAVFIVNLGVMVNLVVVDLAGVVVDLTGVVVDLAGVVVDLAGVVVDLTGVVVNLVCRAIVDLGAVELDIGIGIIGIE</sequence>
<keyword evidence="2" id="KW-1185">Reference proteome</keyword>
<proteinExistence type="predicted"/>
<protein>
    <submittedName>
        <fullName evidence="1">16144_t:CDS:1</fullName>
    </submittedName>
</protein>